<dbReference type="Proteomes" id="UP000093267">
    <property type="component" value="Chromosome"/>
</dbReference>
<sequence>MATNQDTLNQLREAIDSVYQQRDLFQNSLTDDVISSQQLSESQLDKITKMKLNHSKVEILSLVNDAGELSNKALTAQVSFSQGMVSRYVKQLIKADLLVKVALPDNNKAYDLRVTDAGRVLAKQHDAMHIKMDTAYSAALSQFSEKRIAKTIEVLQALAETHLER</sequence>
<dbReference type="RefSeq" id="WP_054710661.1">
    <property type="nucleotide sequence ID" value="NZ_CP014912.1"/>
</dbReference>
<dbReference type="InterPro" id="IPR036388">
    <property type="entry name" value="WH-like_DNA-bd_sf"/>
</dbReference>
<dbReference type="SUPFAM" id="SSF46785">
    <property type="entry name" value="Winged helix' DNA-binding domain"/>
    <property type="match status" value="1"/>
</dbReference>
<evidence type="ECO:0000313" key="5">
    <source>
        <dbReference type="EMBL" id="ANZ66829.1"/>
    </source>
</evidence>
<reference evidence="5 6" key="1">
    <citation type="submission" date="2016-03" db="EMBL/GenBank/DDBJ databases">
        <title>Pediococcus and Lactobacillus from brewery environment - whole genome sequencing and assembly.</title>
        <authorList>
            <person name="Behr J."/>
            <person name="Geissler A.J."/>
            <person name="Vogel R.F."/>
        </authorList>
    </citation>
    <scope>NUCLEOTIDE SEQUENCE [LARGE SCALE GENOMIC DNA]</scope>
    <source>
        <strain evidence="5 6">TMW 1.1995</strain>
    </source>
</reference>
<protein>
    <recommendedName>
        <fullName evidence="4">HTH marR-type domain-containing protein</fullName>
    </recommendedName>
</protein>
<gene>
    <name evidence="5" type="ORF">AYR63_06550</name>
</gene>
<keyword evidence="6" id="KW-1185">Reference proteome</keyword>
<dbReference type="OrthoDB" id="1629605at2"/>
<organism evidence="5 6">
    <name type="scientific">Secundilactobacillus paracollinoides</name>
    <dbReference type="NCBI Taxonomy" id="240427"/>
    <lineage>
        <taxon>Bacteria</taxon>
        <taxon>Bacillati</taxon>
        <taxon>Bacillota</taxon>
        <taxon>Bacilli</taxon>
        <taxon>Lactobacillales</taxon>
        <taxon>Lactobacillaceae</taxon>
        <taxon>Secundilactobacillus</taxon>
    </lineage>
</organism>
<dbReference type="AlphaFoldDB" id="A0A1B2IXT2"/>
<dbReference type="PROSITE" id="PS50995">
    <property type="entry name" value="HTH_MARR_2"/>
    <property type="match status" value="1"/>
</dbReference>
<accession>A0A1B2IXT2</accession>
<evidence type="ECO:0000259" key="4">
    <source>
        <dbReference type="PROSITE" id="PS50995"/>
    </source>
</evidence>
<dbReference type="KEGG" id="lpd:AYR62_11645"/>
<evidence type="ECO:0000256" key="1">
    <source>
        <dbReference type="ARBA" id="ARBA00023015"/>
    </source>
</evidence>
<dbReference type="GO" id="GO:0003677">
    <property type="term" value="F:DNA binding"/>
    <property type="evidence" value="ECO:0007669"/>
    <property type="project" value="UniProtKB-KW"/>
</dbReference>
<evidence type="ECO:0000313" key="6">
    <source>
        <dbReference type="Proteomes" id="UP000093267"/>
    </source>
</evidence>
<keyword evidence="3" id="KW-0804">Transcription</keyword>
<dbReference type="InterPro" id="IPR052067">
    <property type="entry name" value="Metal_resp_HTH_trans_reg"/>
</dbReference>
<evidence type="ECO:0000256" key="2">
    <source>
        <dbReference type="ARBA" id="ARBA00023125"/>
    </source>
</evidence>
<dbReference type="GO" id="GO:0003700">
    <property type="term" value="F:DNA-binding transcription factor activity"/>
    <property type="evidence" value="ECO:0007669"/>
    <property type="project" value="InterPro"/>
</dbReference>
<dbReference type="InterPro" id="IPR000835">
    <property type="entry name" value="HTH_MarR-typ"/>
</dbReference>
<dbReference type="Pfam" id="PF01047">
    <property type="entry name" value="MarR"/>
    <property type="match status" value="1"/>
</dbReference>
<dbReference type="PANTHER" id="PTHR35790">
    <property type="entry name" value="HTH-TYPE TRANSCRIPTIONAL REGULATOR PCHR"/>
    <property type="match status" value="1"/>
</dbReference>
<feature type="domain" description="HTH marR-type" evidence="4">
    <location>
        <begin position="8"/>
        <end position="160"/>
    </location>
</feature>
<name>A0A1B2IXT2_9LACO</name>
<dbReference type="PANTHER" id="PTHR35790:SF4">
    <property type="entry name" value="HTH-TYPE TRANSCRIPTIONAL REGULATOR PCHR"/>
    <property type="match status" value="1"/>
</dbReference>
<keyword evidence="1" id="KW-0805">Transcription regulation</keyword>
<evidence type="ECO:0000256" key="3">
    <source>
        <dbReference type="ARBA" id="ARBA00023163"/>
    </source>
</evidence>
<dbReference type="Gene3D" id="1.10.10.10">
    <property type="entry name" value="Winged helix-like DNA-binding domain superfamily/Winged helix DNA-binding domain"/>
    <property type="match status" value="1"/>
</dbReference>
<dbReference type="EMBL" id="CP014924">
    <property type="protein sequence ID" value="ANZ66829.1"/>
    <property type="molecule type" value="Genomic_DNA"/>
</dbReference>
<dbReference type="SMART" id="SM00347">
    <property type="entry name" value="HTH_MARR"/>
    <property type="match status" value="1"/>
</dbReference>
<proteinExistence type="predicted"/>
<dbReference type="InterPro" id="IPR036390">
    <property type="entry name" value="WH_DNA-bd_sf"/>
</dbReference>
<keyword evidence="2" id="KW-0238">DNA-binding</keyword>